<organism evidence="2 3">
    <name type="scientific">Actinokineospora auranticolor</name>
    <dbReference type="NCBI Taxonomy" id="155976"/>
    <lineage>
        <taxon>Bacteria</taxon>
        <taxon>Bacillati</taxon>
        <taxon>Actinomycetota</taxon>
        <taxon>Actinomycetes</taxon>
        <taxon>Pseudonocardiales</taxon>
        <taxon>Pseudonocardiaceae</taxon>
        <taxon>Actinokineospora</taxon>
    </lineage>
</organism>
<dbReference type="InterPro" id="IPR029068">
    <property type="entry name" value="Glyas_Bleomycin-R_OHBP_Dase"/>
</dbReference>
<accession>A0A2S6GFZ1</accession>
<dbReference type="RefSeq" id="WP_104482089.1">
    <property type="nucleotide sequence ID" value="NZ_CP154825.1"/>
</dbReference>
<keyword evidence="3" id="KW-1185">Reference proteome</keyword>
<keyword evidence="2" id="KW-0456">Lyase</keyword>
<evidence type="ECO:0000313" key="3">
    <source>
        <dbReference type="Proteomes" id="UP000239203"/>
    </source>
</evidence>
<dbReference type="InterPro" id="IPR041581">
    <property type="entry name" value="Glyoxalase_6"/>
</dbReference>
<sequence>MASRLVSVGWDAGDMAGLARFWADLLGWEITLANEEEVDLVAPDQDGAGLGLTFVPVPDRKTTRNRVHLDLSSSSLPDQDAVVARAELLGATRADIGQGDVPWVVLRDPEGNEFCVLEPRPEYADTGRVAAIVVDAADPGAQANFWAAATNWSIVRDEPAFATLRALPGHGPWLEFLRGETPHTAKNRLHLEVAGEPGDEQTEIVQALCALGATPADIGQGPDVTWHVLRDPEANEFCVLSSR</sequence>
<dbReference type="CDD" id="cd06587">
    <property type="entry name" value="VOC"/>
    <property type="match status" value="1"/>
</dbReference>
<evidence type="ECO:0000259" key="1">
    <source>
        <dbReference type="PROSITE" id="PS51819"/>
    </source>
</evidence>
<proteinExistence type="predicted"/>
<dbReference type="AlphaFoldDB" id="A0A2S6GFZ1"/>
<dbReference type="PANTHER" id="PTHR35908:SF1">
    <property type="entry name" value="CONSERVED PROTEIN"/>
    <property type="match status" value="1"/>
</dbReference>
<dbReference type="Gene3D" id="3.10.180.10">
    <property type="entry name" value="2,3-Dihydroxybiphenyl 1,2-Dioxygenase, domain 1"/>
    <property type="match status" value="2"/>
</dbReference>
<dbReference type="EMBL" id="PTIX01000021">
    <property type="protein sequence ID" value="PPK64149.1"/>
    <property type="molecule type" value="Genomic_DNA"/>
</dbReference>
<dbReference type="InterPro" id="IPR037523">
    <property type="entry name" value="VOC_core"/>
</dbReference>
<dbReference type="PROSITE" id="PS51819">
    <property type="entry name" value="VOC"/>
    <property type="match status" value="1"/>
</dbReference>
<dbReference type="OrthoDB" id="3212826at2"/>
<dbReference type="Pfam" id="PF18029">
    <property type="entry name" value="Glyoxalase_6"/>
    <property type="match status" value="2"/>
</dbReference>
<dbReference type="GO" id="GO:0016829">
    <property type="term" value="F:lyase activity"/>
    <property type="evidence" value="ECO:0007669"/>
    <property type="project" value="UniProtKB-KW"/>
</dbReference>
<comment type="caution">
    <text evidence="2">The sequence shown here is derived from an EMBL/GenBank/DDBJ whole genome shotgun (WGS) entry which is preliminary data.</text>
</comment>
<protein>
    <submittedName>
        <fullName evidence="2">Putative enzyme related to lactoylglutathione lyase</fullName>
    </submittedName>
</protein>
<dbReference type="PANTHER" id="PTHR35908">
    <property type="entry name" value="HYPOTHETICAL FUSION PROTEIN"/>
    <property type="match status" value="1"/>
</dbReference>
<dbReference type="SUPFAM" id="SSF54593">
    <property type="entry name" value="Glyoxalase/Bleomycin resistance protein/Dihydroxybiphenyl dioxygenase"/>
    <property type="match status" value="2"/>
</dbReference>
<gene>
    <name evidence="2" type="ORF">CLV40_12113</name>
</gene>
<evidence type="ECO:0000313" key="2">
    <source>
        <dbReference type="EMBL" id="PPK64149.1"/>
    </source>
</evidence>
<dbReference type="Proteomes" id="UP000239203">
    <property type="component" value="Unassembled WGS sequence"/>
</dbReference>
<name>A0A2S6GFZ1_9PSEU</name>
<reference evidence="2 3" key="1">
    <citation type="submission" date="2018-02" db="EMBL/GenBank/DDBJ databases">
        <title>Genomic Encyclopedia of Archaeal and Bacterial Type Strains, Phase II (KMG-II): from individual species to whole genera.</title>
        <authorList>
            <person name="Goeker M."/>
        </authorList>
    </citation>
    <scope>NUCLEOTIDE SEQUENCE [LARGE SCALE GENOMIC DNA]</scope>
    <source>
        <strain evidence="2 3">YU 961-1</strain>
    </source>
</reference>
<feature type="domain" description="VOC" evidence="1">
    <location>
        <begin position="4"/>
        <end position="119"/>
    </location>
</feature>